<sequence length="196" mass="21661">MISIRDKKVFESADEVQIEVHQDDIHLNALGQFTAVRCGYGGHTSFTAIQEDNPFDSQKPLVQVKEGYNTLAWFTSEVEANKLLAQLREVFLEIRTKQNENYRHEPDSTTVKVIKRSIEWIGIVLTALVIAFGGGLTAYPGWKVGEGLYHSVMNSSETQAGLSFDSAAELLPPAESPVADPAMEPNQPSEESPPKD</sequence>
<feature type="transmembrane region" description="Helical" evidence="2">
    <location>
        <begin position="120"/>
        <end position="142"/>
    </location>
</feature>
<dbReference type="EMBL" id="RJAI01000037">
    <property type="protein sequence ID" value="RNF87748.1"/>
    <property type="molecule type" value="Genomic_DNA"/>
</dbReference>
<reference evidence="3 4" key="1">
    <citation type="submission" date="2018-10" db="EMBL/GenBank/DDBJ databases">
        <title>An outbreak of IMP-63 producing strain in France.</title>
        <authorList>
            <person name="Bour M."/>
            <person name="Liapis E."/>
            <person name="Plesiat P."/>
        </authorList>
    </citation>
    <scope>NUCLEOTIDE SEQUENCE [LARGE SCALE GENOMIC DNA]</scope>
    <source>
        <strain evidence="3 4">12917</strain>
    </source>
</reference>
<name>A0A3M8T2C6_PSEPU</name>
<protein>
    <submittedName>
        <fullName evidence="3">Uncharacterized protein</fullName>
    </submittedName>
</protein>
<dbReference type="RefSeq" id="WP_123084712.1">
    <property type="nucleotide sequence ID" value="NZ_RJAI01000037.1"/>
</dbReference>
<gene>
    <name evidence="3" type="ORF">EFK07_15190</name>
</gene>
<keyword evidence="2" id="KW-1133">Transmembrane helix</keyword>
<dbReference type="Proteomes" id="UP000278162">
    <property type="component" value="Unassembled WGS sequence"/>
</dbReference>
<keyword evidence="2" id="KW-0812">Transmembrane</keyword>
<accession>A0A3M8T2C6</accession>
<dbReference type="AlphaFoldDB" id="A0A3M8T2C6"/>
<proteinExistence type="predicted"/>
<organism evidence="3 4">
    <name type="scientific">Pseudomonas putida</name>
    <name type="common">Arthrobacter siderocapsulatus</name>
    <dbReference type="NCBI Taxonomy" id="303"/>
    <lineage>
        <taxon>Bacteria</taxon>
        <taxon>Pseudomonadati</taxon>
        <taxon>Pseudomonadota</taxon>
        <taxon>Gammaproteobacteria</taxon>
        <taxon>Pseudomonadales</taxon>
        <taxon>Pseudomonadaceae</taxon>
        <taxon>Pseudomonas</taxon>
    </lineage>
</organism>
<evidence type="ECO:0000256" key="2">
    <source>
        <dbReference type="SAM" id="Phobius"/>
    </source>
</evidence>
<evidence type="ECO:0000313" key="3">
    <source>
        <dbReference type="EMBL" id="RNF87748.1"/>
    </source>
</evidence>
<feature type="region of interest" description="Disordered" evidence="1">
    <location>
        <begin position="173"/>
        <end position="196"/>
    </location>
</feature>
<keyword evidence="2" id="KW-0472">Membrane</keyword>
<comment type="caution">
    <text evidence="3">The sequence shown here is derived from an EMBL/GenBank/DDBJ whole genome shotgun (WGS) entry which is preliminary data.</text>
</comment>
<evidence type="ECO:0000256" key="1">
    <source>
        <dbReference type="SAM" id="MobiDB-lite"/>
    </source>
</evidence>
<evidence type="ECO:0000313" key="4">
    <source>
        <dbReference type="Proteomes" id="UP000278162"/>
    </source>
</evidence>